<dbReference type="PANTHER" id="PTHR10151">
    <property type="entry name" value="ECTONUCLEOTIDE PYROPHOSPHATASE/PHOSPHODIESTERASE"/>
    <property type="match status" value="1"/>
</dbReference>
<dbReference type="EMBL" id="AFNU02000024">
    <property type="protein sequence ID" value="ERJ10900.1"/>
    <property type="molecule type" value="Genomic_DNA"/>
</dbReference>
<name>F7PWC1_9MOLU</name>
<dbReference type="OrthoDB" id="9779267at2"/>
<dbReference type="Proteomes" id="UP000005707">
    <property type="component" value="Unassembled WGS sequence"/>
</dbReference>
<dbReference type="RefSeq" id="WP_008824718.1">
    <property type="nucleotide sequence ID" value="NZ_AFNU02000024.1"/>
</dbReference>
<sequence length="425" mass="48650">MLNTNSIDAVNNSLFSKRFMKPLNDTYCFENIPGTVKYLLGAENAGKALPKDVIGSKNSYNKVVVLLIDGFGWKFFEKYKEHSRFISDAIERKDAVVSKLTTQFPTSTTSNITTMHTGMSVSQSGILEWFQYEPLIDDAYTPFLFNRAGEVNTDTLVNEGIKPEDILPRRSVYEDLKNNQINSYSFHYEYINESTYSSLISKDTEQIHYEVLSEGLEVLRQKLKQNEKAYYYFYYPDFDKYCHKNGPDSEEAETEIIKTLNDLDVFFETIQGEVSDTLFILTADHGLTSVVPERAIYLNKECPEILEHLKTKSNGDYIAPCGGFRNMFLHVKEGKVNDVKEVLSKQLHGKAEVFTIPELLDEGIFGSNEPSPDFLRRVGDLVILSYKDEAVWWYEEEKFSVNILGQHGGLTKEEIEIPFVVSPFK</sequence>
<dbReference type="GO" id="GO:0016787">
    <property type="term" value="F:hydrolase activity"/>
    <property type="evidence" value="ECO:0007669"/>
    <property type="project" value="UniProtKB-ARBA"/>
</dbReference>
<dbReference type="InterPro" id="IPR017850">
    <property type="entry name" value="Alkaline_phosphatase_core_sf"/>
</dbReference>
<gene>
    <name evidence="1" type="ORF">HLPCO_003099</name>
</gene>
<dbReference type="SUPFAM" id="SSF53649">
    <property type="entry name" value="Alkaline phosphatase-like"/>
    <property type="match status" value="1"/>
</dbReference>
<dbReference type="InterPro" id="IPR002591">
    <property type="entry name" value="Phosphodiest/P_Trfase"/>
</dbReference>
<dbReference type="InParanoid" id="F7PWC1"/>
<dbReference type="eggNOG" id="COG1524">
    <property type="taxonomic scope" value="Bacteria"/>
</dbReference>
<comment type="caution">
    <text evidence="1">The sequence shown here is derived from an EMBL/GenBank/DDBJ whole genome shotgun (WGS) entry which is preliminary data.</text>
</comment>
<proteinExistence type="predicted"/>
<dbReference type="AlphaFoldDB" id="F7PWC1"/>
<dbReference type="STRING" id="1033810.HLPCO_003099"/>
<accession>F7PWC1</accession>
<reference evidence="1 2" key="1">
    <citation type="journal article" date="2011" name="J. Bacteriol.">
        <title>Genome sequence of Haloplasma contractile, an unusual contractile bacterium from a deep-sea anoxic brine lake.</title>
        <authorList>
            <person name="Antunes A."/>
            <person name="Alam I."/>
            <person name="El Dorry H."/>
            <person name="Siam R."/>
            <person name="Robertson A."/>
            <person name="Bajic V.B."/>
            <person name="Stingl U."/>
        </authorList>
    </citation>
    <scope>NUCLEOTIDE SEQUENCE [LARGE SCALE GENOMIC DNA]</scope>
    <source>
        <strain evidence="1 2">SSD-17B</strain>
    </source>
</reference>
<keyword evidence="2" id="KW-1185">Reference proteome</keyword>
<organism evidence="1 2">
    <name type="scientific">Haloplasma contractile SSD-17B</name>
    <dbReference type="NCBI Taxonomy" id="1033810"/>
    <lineage>
        <taxon>Bacteria</taxon>
        <taxon>Bacillati</taxon>
        <taxon>Mycoplasmatota</taxon>
        <taxon>Mollicutes</taxon>
        <taxon>Haloplasmatales</taxon>
        <taxon>Haloplasmataceae</taxon>
        <taxon>Haloplasma</taxon>
    </lineage>
</organism>
<reference evidence="1 2" key="2">
    <citation type="journal article" date="2013" name="PLoS ONE">
        <title>INDIGO - INtegrated Data Warehouse of MIcrobial GenOmes with Examples from the Red Sea Extremophiles.</title>
        <authorList>
            <person name="Alam I."/>
            <person name="Antunes A."/>
            <person name="Kamau A.A."/>
            <person name="Ba Alawi W."/>
            <person name="Kalkatawi M."/>
            <person name="Stingl U."/>
            <person name="Bajic V.B."/>
        </authorList>
    </citation>
    <scope>NUCLEOTIDE SEQUENCE [LARGE SCALE GENOMIC DNA]</scope>
    <source>
        <strain evidence="1 2">SSD-17B</strain>
    </source>
</reference>
<dbReference type="PANTHER" id="PTHR10151:SF120">
    <property type="entry name" value="BIS(5'-ADENOSYL)-TRIPHOSPHATASE"/>
    <property type="match status" value="1"/>
</dbReference>
<evidence type="ECO:0000313" key="1">
    <source>
        <dbReference type="EMBL" id="ERJ10900.1"/>
    </source>
</evidence>
<evidence type="ECO:0000313" key="2">
    <source>
        <dbReference type="Proteomes" id="UP000005707"/>
    </source>
</evidence>
<dbReference type="Pfam" id="PF01663">
    <property type="entry name" value="Phosphodiest"/>
    <property type="match status" value="1"/>
</dbReference>
<dbReference type="Gene3D" id="3.40.720.10">
    <property type="entry name" value="Alkaline Phosphatase, subunit A"/>
    <property type="match status" value="1"/>
</dbReference>
<protein>
    <submittedName>
        <fullName evidence="1">Type I phosphodiesterase-nucleotide pyrophosphatase protein</fullName>
    </submittedName>
</protein>